<evidence type="ECO:0000313" key="2">
    <source>
        <dbReference type="Proteomes" id="UP001225957"/>
    </source>
</evidence>
<dbReference type="GO" id="GO:0008168">
    <property type="term" value="F:methyltransferase activity"/>
    <property type="evidence" value="ECO:0007669"/>
    <property type="project" value="UniProtKB-KW"/>
</dbReference>
<dbReference type="GO" id="GO:0032259">
    <property type="term" value="P:methylation"/>
    <property type="evidence" value="ECO:0007669"/>
    <property type="project" value="UniProtKB-KW"/>
</dbReference>
<dbReference type="RefSeq" id="WP_282735593.1">
    <property type="nucleotide sequence ID" value="NZ_JASCQP010000027.1"/>
</dbReference>
<comment type="caution">
    <text evidence="1">The sequence shown here is derived from an EMBL/GenBank/DDBJ whole genome shotgun (WGS) entry which is preliminary data.</text>
</comment>
<proteinExistence type="predicted"/>
<accession>A0ABT6V0C8</accession>
<dbReference type="Proteomes" id="UP001225957">
    <property type="component" value="Unassembled WGS sequence"/>
</dbReference>
<dbReference type="InterPro" id="IPR029063">
    <property type="entry name" value="SAM-dependent_MTases_sf"/>
</dbReference>
<name>A0ABT6V0C8_9GAMM</name>
<evidence type="ECO:0000313" key="1">
    <source>
        <dbReference type="EMBL" id="MDI5891651.1"/>
    </source>
</evidence>
<reference evidence="1 2" key="1">
    <citation type="submission" date="2023-04" db="EMBL/GenBank/DDBJ databases">
        <title>Halomonas strains isolated from rhizosphere soil.</title>
        <authorList>
            <person name="Xu L."/>
            <person name="Sun J.-Q."/>
        </authorList>
    </citation>
    <scope>NUCLEOTIDE SEQUENCE [LARGE SCALE GENOMIC DNA]</scope>
    <source>
        <strain evidence="1 2">LR5S20</strain>
    </source>
</reference>
<dbReference type="EC" id="2.1.1.-" evidence="1"/>
<organism evidence="1 2">
    <name type="scientific">Halomonas rhizosphaerae</name>
    <dbReference type="NCBI Taxonomy" id="3043296"/>
    <lineage>
        <taxon>Bacteria</taxon>
        <taxon>Pseudomonadati</taxon>
        <taxon>Pseudomonadota</taxon>
        <taxon>Gammaproteobacteria</taxon>
        <taxon>Oceanospirillales</taxon>
        <taxon>Halomonadaceae</taxon>
        <taxon>Halomonas</taxon>
    </lineage>
</organism>
<dbReference type="Gene3D" id="3.40.50.150">
    <property type="entry name" value="Vaccinia Virus protein VP39"/>
    <property type="match status" value="1"/>
</dbReference>
<dbReference type="SUPFAM" id="SSF53335">
    <property type="entry name" value="S-adenosyl-L-methionine-dependent methyltransferases"/>
    <property type="match status" value="1"/>
</dbReference>
<keyword evidence="1" id="KW-0808">Transferase</keyword>
<dbReference type="EMBL" id="JASCQP010000027">
    <property type="protein sequence ID" value="MDI5891651.1"/>
    <property type="molecule type" value="Genomic_DNA"/>
</dbReference>
<gene>
    <name evidence="1" type="ORF">QLQ83_11120</name>
</gene>
<sequence>MMLTCPLCASTDTGHFHRDGRRDYHRCRRCALVFVPPDQRLGPIEEKAVYDQHQNAPDDPGYRRFLSRLFDPLRERLPPGARGLDFGAGPGPTLSVMFEEAGHPMAIYDPVYSPDRSVLAGSYDFISASEVAEHLFAPGRELAKLADMLPSGGWLGLMTKRVTDQAAFTRWHYILDPTHVVFFSEATFVWLAGQLGMRVEFPATDVALLQKR</sequence>
<keyword evidence="2" id="KW-1185">Reference proteome</keyword>
<dbReference type="Pfam" id="PF13489">
    <property type="entry name" value="Methyltransf_23"/>
    <property type="match status" value="1"/>
</dbReference>
<keyword evidence="1" id="KW-0489">Methyltransferase</keyword>
<protein>
    <submittedName>
        <fullName evidence="1">Class I SAM-dependent methyltransferase</fullName>
        <ecNumber evidence="1">2.1.1.-</ecNumber>
    </submittedName>
</protein>